<reference evidence="11" key="1">
    <citation type="submission" date="2020-08" db="EMBL/GenBank/DDBJ databases">
        <title>Genome public.</title>
        <authorList>
            <person name="Liu C."/>
            <person name="Sun Q."/>
        </authorList>
    </citation>
    <scope>NUCLEOTIDE SEQUENCE</scope>
    <source>
        <strain evidence="11">NSJ-52</strain>
    </source>
</reference>
<comment type="subcellular location">
    <subcellularLocation>
        <location evidence="1 9">Cytoplasm</location>
    </subcellularLocation>
</comment>
<evidence type="ECO:0000256" key="4">
    <source>
        <dbReference type="ARBA" id="ARBA00022679"/>
    </source>
</evidence>
<evidence type="ECO:0000313" key="12">
    <source>
        <dbReference type="Proteomes" id="UP000607645"/>
    </source>
</evidence>
<evidence type="ECO:0000256" key="3">
    <source>
        <dbReference type="ARBA" id="ARBA00022490"/>
    </source>
</evidence>
<evidence type="ECO:0000313" key="11">
    <source>
        <dbReference type="EMBL" id="MBC5736425.1"/>
    </source>
</evidence>
<comment type="similarity">
    <text evidence="2 9 10">Belongs to the acetokinase family.</text>
</comment>
<dbReference type="Pfam" id="PF00871">
    <property type="entry name" value="Acetate_kinase"/>
    <property type="match status" value="1"/>
</dbReference>
<evidence type="ECO:0000256" key="6">
    <source>
        <dbReference type="ARBA" id="ARBA00022777"/>
    </source>
</evidence>
<dbReference type="AlphaFoldDB" id="A0A8J6JLI4"/>
<keyword evidence="7 9" id="KW-0067">ATP-binding</keyword>
<dbReference type="SUPFAM" id="SSF53067">
    <property type="entry name" value="Actin-like ATPase domain"/>
    <property type="match status" value="2"/>
</dbReference>
<sequence length="359" mass="39589">MRKERILAINPGSTSTKIAVYDDETPLFVKVIDHSKEELAPFKEIFDQYEYRKELVLKTMEENGVSRSTLTAVVSRGGLLPPVPAGAFEVNDDIVWQLHYNPQNEHASNLGAPIGKAIADELGLKAYIYDPVTVDEMDDIAKVSGLPEMRRKSLGHPLNMRAAAHKYAAECGVPYEKMNLIIAHLGGGITISYHQQGRMIDMVSDEEGPFSPERTGGLPLFQVLEMATDGRDFKTLYKYVKTKGGLMGHLGTNDARAVEKMIAEGDRHAALIYEAMAHNISKFIGGLATVARGKVDAIIITGGIAHSKMFTAWIEERVSFIAPVKIIPGENEMESLVNGTLRVLRGQETVNPFTRVERP</sequence>
<dbReference type="PANTHER" id="PTHR21060">
    <property type="entry name" value="ACETATE KINASE"/>
    <property type="match status" value="1"/>
</dbReference>
<evidence type="ECO:0000256" key="9">
    <source>
        <dbReference type="HAMAP-Rule" id="MF_00542"/>
    </source>
</evidence>
<accession>A0A8J6JLI4</accession>
<evidence type="ECO:0000256" key="7">
    <source>
        <dbReference type="ARBA" id="ARBA00022840"/>
    </source>
</evidence>
<gene>
    <name evidence="9 11" type="primary">buk</name>
    <name evidence="11" type="ORF">H8S62_05325</name>
</gene>
<dbReference type="GO" id="GO:0005737">
    <property type="term" value="C:cytoplasm"/>
    <property type="evidence" value="ECO:0007669"/>
    <property type="project" value="UniProtKB-SubCell"/>
</dbReference>
<keyword evidence="5 9" id="KW-0547">Nucleotide-binding</keyword>
<dbReference type="NCBIfam" id="TIGR02707">
    <property type="entry name" value="butyr_kinase"/>
    <property type="match status" value="1"/>
</dbReference>
<name>A0A8J6JLI4_9FIRM</name>
<protein>
    <recommendedName>
        <fullName evidence="9">Probable butyrate kinase</fullName>
        <shortName evidence="9">BK</shortName>
        <ecNumber evidence="9">2.7.2.7</ecNumber>
    </recommendedName>
    <alternativeName>
        <fullName evidence="9">Branched-chain carboxylic acid kinase</fullName>
    </alternativeName>
</protein>
<evidence type="ECO:0000256" key="5">
    <source>
        <dbReference type="ARBA" id="ARBA00022741"/>
    </source>
</evidence>
<dbReference type="PROSITE" id="PS01075">
    <property type="entry name" value="ACETATE_KINASE_1"/>
    <property type="match status" value="1"/>
</dbReference>
<dbReference type="PANTHER" id="PTHR21060:SF3">
    <property type="entry name" value="BUTYRATE KINASE 2-RELATED"/>
    <property type="match status" value="1"/>
</dbReference>
<dbReference type="RefSeq" id="WP_186918718.1">
    <property type="nucleotide sequence ID" value="NZ_JACOPQ010000003.1"/>
</dbReference>
<dbReference type="InterPro" id="IPR043129">
    <property type="entry name" value="ATPase_NBD"/>
</dbReference>
<evidence type="ECO:0000256" key="8">
    <source>
        <dbReference type="ARBA" id="ARBA00048596"/>
    </source>
</evidence>
<dbReference type="InterPro" id="IPR011245">
    <property type="entry name" value="Butyrate_kin"/>
</dbReference>
<dbReference type="PRINTS" id="PR00471">
    <property type="entry name" value="ACETATEKNASE"/>
</dbReference>
<evidence type="ECO:0000256" key="2">
    <source>
        <dbReference type="ARBA" id="ARBA00008748"/>
    </source>
</evidence>
<dbReference type="Gene3D" id="3.30.420.40">
    <property type="match status" value="2"/>
</dbReference>
<dbReference type="HAMAP" id="MF_00542">
    <property type="entry name" value="Butyrate_kinase"/>
    <property type="match status" value="1"/>
</dbReference>
<dbReference type="InterPro" id="IPR000890">
    <property type="entry name" value="Aliphatic_acid_kin_short-chain"/>
</dbReference>
<dbReference type="InterPro" id="IPR023865">
    <property type="entry name" value="Aliphatic_acid_kinase_CS"/>
</dbReference>
<dbReference type="CDD" id="cd24011">
    <property type="entry name" value="ASKHA_NBD_BK"/>
    <property type="match status" value="1"/>
</dbReference>
<evidence type="ECO:0000256" key="1">
    <source>
        <dbReference type="ARBA" id="ARBA00004496"/>
    </source>
</evidence>
<comment type="caution">
    <text evidence="11">The sequence shown here is derived from an EMBL/GenBank/DDBJ whole genome shotgun (WGS) entry which is preliminary data.</text>
</comment>
<dbReference type="EMBL" id="JACOPQ010000003">
    <property type="protein sequence ID" value="MBC5736425.1"/>
    <property type="molecule type" value="Genomic_DNA"/>
</dbReference>
<dbReference type="GO" id="GO:0006083">
    <property type="term" value="P:acetate metabolic process"/>
    <property type="evidence" value="ECO:0007669"/>
    <property type="project" value="TreeGrafter"/>
</dbReference>
<dbReference type="NCBIfam" id="NF002834">
    <property type="entry name" value="PRK03011.1-5"/>
    <property type="match status" value="1"/>
</dbReference>
<dbReference type="PIRSF" id="PIRSF036458">
    <property type="entry name" value="Butyrate_kin"/>
    <property type="match status" value="1"/>
</dbReference>
<dbReference type="GO" id="GO:0008776">
    <property type="term" value="F:acetate kinase activity"/>
    <property type="evidence" value="ECO:0007669"/>
    <property type="project" value="TreeGrafter"/>
</dbReference>
<dbReference type="GO" id="GO:0047761">
    <property type="term" value="F:butyrate kinase activity"/>
    <property type="evidence" value="ECO:0007669"/>
    <property type="project" value="UniProtKB-UniRule"/>
</dbReference>
<evidence type="ECO:0000256" key="10">
    <source>
        <dbReference type="RuleBase" id="RU003835"/>
    </source>
</evidence>
<proteinExistence type="inferred from homology"/>
<dbReference type="GO" id="GO:0005524">
    <property type="term" value="F:ATP binding"/>
    <property type="evidence" value="ECO:0007669"/>
    <property type="project" value="UniProtKB-KW"/>
</dbReference>
<dbReference type="Proteomes" id="UP000607645">
    <property type="component" value="Unassembled WGS sequence"/>
</dbReference>
<keyword evidence="3 9" id="KW-0963">Cytoplasm</keyword>
<keyword evidence="6 9" id="KW-0418">Kinase</keyword>
<organism evidence="11 12">
    <name type="scientific">Lawsonibacter faecis</name>
    <dbReference type="NCBI Taxonomy" id="2763052"/>
    <lineage>
        <taxon>Bacteria</taxon>
        <taxon>Bacillati</taxon>
        <taxon>Bacillota</taxon>
        <taxon>Clostridia</taxon>
        <taxon>Eubacteriales</taxon>
        <taxon>Oscillospiraceae</taxon>
        <taxon>Lawsonibacter</taxon>
    </lineage>
</organism>
<keyword evidence="4 9" id="KW-0808">Transferase</keyword>
<comment type="catalytic activity">
    <reaction evidence="8 9">
        <text>butanoate + ATP = butanoyl phosphate + ADP</text>
        <dbReference type="Rhea" id="RHEA:13585"/>
        <dbReference type="ChEBI" id="CHEBI:17968"/>
        <dbReference type="ChEBI" id="CHEBI:30616"/>
        <dbReference type="ChEBI" id="CHEBI:58079"/>
        <dbReference type="ChEBI" id="CHEBI:456216"/>
        <dbReference type="EC" id="2.7.2.7"/>
    </reaction>
</comment>
<dbReference type="EC" id="2.7.2.7" evidence="9"/>
<keyword evidence="12" id="KW-1185">Reference proteome</keyword>